<reference evidence="2" key="3">
    <citation type="submission" date="2020-06" db="EMBL/GenBank/DDBJ databases">
        <authorList>
            <person name="Studholme D.J."/>
        </authorList>
    </citation>
    <scope>NUCLEOTIDE SEQUENCE</scope>
    <source>
        <strain evidence="2">NZFS 2646</strain>
        <strain evidence="3">NZFS 3630</strain>
    </source>
</reference>
<reference evidence="6 7" key="2">
    <citation type="submission" date="2018-07" db="EMBL/GenBank/DDBJ databases">
        <title>Genome sequencing of oomycete isolates from Chile give support for New Zealand origin for Phytophthora kernoviae and make available the first Nothophytophthora sp. genome.</title>
        <authorList>
            <person name="Studholme D.J."/>
            <person name="Sanfuentes E."/>
            <person name="Panda P."/>
            <person name="Hill R."/>
            <person name="Sambles C."/>
            <person name="Grant M."/>
            <person name="Williams N.M."/>
            <person name="Mcdougal R.L."/>
        </authorList>
    </citation>
    <scope>NUCLEOTIDE SEQUENCE [LARGE SCALE GENOMIC DNA]</scope>
    <source>
        <strain evidence="4">Chile2</strain>
        <strain evidence="5">Chile4</strain>
    </source>
</reference>
<proteinExistence type="predicted"/>
<dbReference type="Proteomes" id="UP000285624">
    <property type="component" value="Unassembled WGS sequence"/>
</dbReference>
<evidence type="ECO:0000313" key="5">
    <source>
        <dbReference type="EMBL" id="RLN81987.1"/>
    </source>
</evidence>
<dbReference type="EMBL" id="MAYM02000265">
    <property type="protein sequence ID" value="RLN44731.1"/>
    <property type="molecule type" value="Genomic_DNA"/>
</dbReference>
<gene>
    <name evidence="4" type="ORF">BBI17_003235</name>
    <name evidence="5" type="ORF">BBO99_00003249</name>
    <name evidence="2" type="ORF">JM16_002837</name>
    <name evidence="3" type="ORF">JM18_002476</name>
</gene>
<dbReference type="AlphaFoldDB" id="A0A3R7KW10"/>
<accession>A0A3R7KW10</accession>
<dbReference type="Proteomes" id="UP000785171">
    <property type="component" value="Unassembled WGS sequence"/>
</dbReference>
<evidence type="ECO:0000313" key="3">
    <source>
        <dbReference type="EMBL" id="KAG2529936.1"/>
    </source>
</evidence>
<dbReference type="Proteomes" id="UP000285883">
    <property type="component" value="Unassembled WGS sequence"/>
</dbReference>
<dbReference type="Pfam" id="PF01927">
    <property type="entry name" value="Mut7-C"/>
    <property type="match status" value="1"/>
</dbReference>
<dbReference type="Proteomes" id="UP000792063">
    <property type="component" value="Unassembled WGS sequence"/>
</dbReference>
<reference evidence="2" key="1">
    <citation type="journal article" date="2015" name="Genom Data">
        <title>Genome sequences of six Phytophthora species associated with forests in New Zealand.</title>
        <authorList>
            <person name="Studholme D.J."/>
            <person name="McDougal R.L."/>
            <person name="Sambles C."/>
            <person name="Hansen E."/>
            <person name="Hardy G."/>
            <person name="Grant M."/>
            <person name="Ganley R.J."/>
            <person name="Williams N.M."/>
        </authorList>
    </citation>
    <scope>NUCLEOTIDE SEQUENCE</scope>
    <source>
        <strain evidence="2">NZFS 2646</strain>
        <strain evidence="3">NZFS 3630</strain>
    </source>
</reference>
<sequence length="150" mass="17101">MVARVGKWLRTIGMDVLIWDPYAVPKKKASQDHKAALLALSVCEQRILLTRDKKLANRRDAGACFVVSSDDPFQQFQEIKAHFALKLVKKEMMSRCSRCNAKGFDIVDLDYIYWEGPKYDSNYANLLRMFDEDSIVGSDSEEVATRTSTV</sequence>
<dbReference type="InterPro" id="IPR002782">
    <property type="entry name" value="Mut7-C_RNAse_dom"/>
</dbReference>
<feature type="domain" description="Mut7-C RNAse" evidence="1">
    <location>
        <begin position="1"/>
        <end position="102"/>
    </location>
</feature>
<evidence type="ECO:0000313" key="4">
    <source>
        <dbReference type="EMBL" id="RLN44731.1"/>
    </source>
</evidence>
<evidence type="ECO:0000313" key="2">
    <source>
        <dbReference type="EMBL" id="KAG2528390.1"/>
    </source>
</evidence>
<evidence type="ECO:0000313" key="7">
    <source>
        <dbReference type="Proteomes" id="UP000285883"/>
    </source>
</evidence>
<dbReference type="PANTHER" id="PTHR39081">
    <property type="entry name" value="MUT7-C DOMAIN-CONTAINING PROTEIN"/>
    <property type="match status" value="1"/>
</dbReference>
<name>A0A3R7KW10_9STRA</name>
<keyword evidence="6" id="KW-1185">Reference proteome</keyword>
<dbReference type="EMBL" id="JPWU03000039">
    <property type="protein sequence ID" value="KAG2529936.1"/>
    <property type="molecule type" value="Genomic_DNA"/>
</dbReference>
<organism evidence="5 6">
    <name type="scientific">Phytophthora kernoviae</name>
    <dbReference type="NCBI Taxonomy" id="325452"/>
    <lineage>
        <taxon>Eukaryota</taxon>
        <taxon>Sar</taxon>
        <taxon>Stramenopiles</taxon>
        <taxon>Oomycota</taxon>
        <taxon>Peronosporomycetes</taxon>
        <taxon>Peronosporales</taxon>
        <taxon>Peronosporaceae</taxon>
        <taxon>Phytophthora</taxon>
    </lineage>
</organism>
<comment type="caution">
    <text evidence="5">The sequence shown here is derived from an EMBL/GenBank/DDBJ whole genome shotgun (WGS) entry which is preliminary data.</text>
</comment>
<evidence type="ECO:0000313" key="6">
    <source>
        <dbReference type="Proteomes" id="UP000285624"/>
    </source>
</evidence>
<dbReference type="EMBL" id="MBDN02000063">
    <property type="protein sequence ID" value="RLN81987.1"/>
    <property type="molecule type" value="Genomic_DNA"/>
</dbReference>
<evidence type="ECO:0000259" key="1">
    <source>
        <dbReference type="Pfam" id="PF01927"/>
    </source>
</evidence>
<protein>
    <recommendedName>
        <fullName evidence="1">Mut7-C RNAse domain-containing protein</fullName>
    </recommendedName>
</protein>
<dbReference type="PANTHER" id="PTHR39081:SF1">
    <property type="entry name" value="MUT7-C RNASE DOMAIN-CONTAINING PROTEIN"/>
    <property type="match status" value="1"/>
</dbReference>
<dbReference type="EMBL" id="JPWV03000041">
    <property type="protein sequence ID" value="KAG2528390.1"/>
    <property type="molecule type" value="Genomic_DNA"/>
</dbReference>
<dbReference type="STRING" id="325452.A0A3R7KW10"/>